<protein>
    <submittedName>
        <fullName evidence="2">Uncharacterized protein</fullName>
    </submittedName>
</protein>
<proteinExistence type="predicted"/>
<reference evidence="2 3" key="1">
    <citation type="submission" date="2020-07" db="EMBL/GenBank/DDBJ databases">
        <title>Comparative genomics of pyrophilous fungi reveals a link between fire events and developmental genes.</title>
        <authorList>
            <consortium name="DOE Joint Genome Institute"/>
            <person name="Steindorff A.S."/>
            <person name="Carver A."/>
            <person name="Calhoun S."/>
            <person name="Stillman K."/>
            <person name="Liu H."/>
            <person name="Lipzen A."/>
            <person name="Pangilinan J."/>
            <person name="Labutti K."/>
            <person name="Bruns T.D."/>
            <person name="Grigoriev I.V."/>
        </authorList>
    </citation>
    <scope>NUCLEOTIDE SEQUENCE [LARGE SCALE GENOMIC DNA]</scope>
    <source>
        <strain evidence="2 3">CBS 144469</strain>
    </source>
</reference>
<evidence type="ECO:0000313" key="2">
    <source>
        <dbReference type="EMBL" id="KAF6742275.1"/>
    </source>
</evidence>
<keyword evidence="3" id="KW-1185">Reference proteome</keyword>
<dbReference type="EMBL" id="JACGCI010000190">
    <property type="protein sequence ID" value="KAF6742275.1"/>
    <property type="molecule type" value="Genomic_DNA"/>
</dbReference>
<dbReference type="AlphaFoldDB" id="A0A8H6H839"/>
<sequence>MAKFSSLHNPEKELRPKYLTVKQVRLPWKIVGRSLPWKKSGKEGRRVGRMEEEGEGWKKSGKKTALEEEWEGWKWKKSGKNIALEEVVGRSVAWKKSGKKALLEEKWEEGFVGKKAGKSLLWKKSGKGNLGEAL</sequence>
<comment type="caution">
    <text evidence="2">The sequence shown here is derived from an EMBL/GenBank/DDBJ whole genome shotgun (WGS) entry which is preliminary data.</text>
</comment>
<evidence type="ECO:0000256" key="1">
    <source>
        <dbReference type="SAM" id="MobiDB-lite"/>
    </source>
</evidence>
<name>A0A8H6H839_9AGAR</name>
<accession>A0A8H6H839</accession>
<organism evidence="2 3">
    <name type="scientific">Ephemerocybe angulata</name>
    <dbReference type="NCBI Taxonomy" id="980116"/>
    <lineage>
        <taxon>Eukaryota</taxon>
        <taxon>Fungi</taxon>
        <taxon>Dikarya</taxon>
        <taxon>Basidiomycota</taxon>
        <taxon>Agaricomycotina</taxon>
        <taxon>Agaricomycetes</taxon>
        <taxon>Agaricomycetidae</taxon>
        <taxon>Agaricales</taxon>
        <taxon>Agaricineae</taxon>
        <taxon>Psathyrellaceae</taxon>
        <taxon>Ephemerocybe</taxon>
    </lineage>
</organism>
<evidence type="ECO:0000313" key="3">
    <source>
        <dbReference type="Proteomes" id="UP000521943"/>
    </source>
</evidence>
<feature type="compositionally biased region" description="Basic and acidic residues" evidence="1">
    <location>
        <begin position="40"/>
        <end position="58"/>
    </location>
</feature>
<gene>
    <name evidence="2" type="ORF">DFP72DRAFT_860670</name>
</gene>
<feature type="region of interest" description="Disordered" evidence="1">
    <location>
        <begin position="39"/>
        <end position="58"/>
    </location>
</feature>
<dbReference type="Proteomes" id="UP000521943">
    <property type="component" value="Unassembled WGS sequence"/>
</dbReference>